<evidence type="ECO:0000256" key="9">
    <source>
        <dbReference type="ARBA" id="ARBA00022989"/>
    </source>
</evidence>
<dbReference type="PROSITE" id="PS50011">
    <property type="entry name" value="PROTEIN_KINASE_DOM"/>
    <property type="match status" value="1"/>
</dbReference>
<reference evidence="17 19" key="2">
    <citation type="journal article" date="2018" name="Plant J.">
        <title>The Physcomitrella patens chromosome-scale assembly reveals moss genome structure and evolution.</title>
        <authorList>
            <person name="Lang D."/>
            <person name="Ullrich K.K."/>
            <person name="Murat F."/>
            <person name="Fuchs J."/>
            <person name="Jenkins J."/>
            <person name="Haas F.B."/>
            <person name="Piednoel M."/>
            <person name="Gundlach H."/>
            <person name="Van Bel M."/>
            <person name="Meyberg R."/>
            <person name="Vives C."/>
            <person name="Morata J."/>
            <person name="Symeonidi A."/>
            <person name="Hiss M."/>
            <person name="Muchero W."/>
            <person name="Kamisugi Y."/>
            <person name="Saleh O."/>
            <person name="Blanc G."/>
            <person name="Decker E.L."/>
            <person name="van Gessel N."/>
            <person name="Grimwood J."/>
            <person name="Hayes R.D."/>
            <person name="Graham S.W."/>
            <person name="Gunter L.E."/>
            <person name="McDaniel S.F."/>
            <person name="Hoernstein S.N.W."/>
            <person name="Larsson A."/>
            <person name="Li F.W."/>
            <person name="Perroud P.F."/>
            <person name="Phillips J."/>
            <person name="Ranjan P."/>
            <person name="Rokshar D.S."/>
            <person name="Rothfels C.J."/>
            <person name="Schneider L."/>
            <person name="Shu S."/>
            <person name="Stevenson D.W."/>
            <person name="Thummler F."/>
            <person name="Tillich M."/>
            <person name="Villarreal Aguilar J.C."/>
            <person name="Widiez T."/>
            <person name="Wong G.K."/>
            <person name="Wymore A."/>
            <person name="Zhang Y."/>
            <person name="Zimmer A.D."/>
            <person name="Quatrano R.S."/>
            <person name="Mayer K.F.X."/>
            <person name="Goodstein D."/>
            <person name="Casacuberta J.M."/>
            <person name="Vandepoele K."/>
            <person name="Reski R."/>
            <person name="Cuming A.C."/>
            <person name="Tuskan G.A."/>
            <person name="Maumus F."/>
            <person name="Salse J."/>
            <person name="Schmutz J."/>
            <person name="Rensing S.A."/>
        </authorList>
    </citation>
    <scope>NUCLEOTIDE SEQUENCE [LARGE SCALE GENOMIC DNA]</scope>
    <source>
        <strain evidence="18 19">cv. Gransden 2004</strain>
    </source>
</reference>
<dbReference type="KEGG" id="ppp:112273293"/>
<evidence type="ECO:0000256" key="6">
    <source>
        <dbReference type="ARBA" id="ARBA00022741"/>
    </source>
</evidence>
<dbReference type="SUPFAM" id="SSF56112">
    <property type="entry name" value="Protein kinase-like (PK-like)"/>
    <property type="match status" value="1"/>
</dbReference>
<dbReference type="GO" id="GO:0004674">
    <property type="term" value="F:protein serine/threonine kinase activity"/>
    <property type="evidence" value="ECO:0007669"/>
    <property type="project" value="UniProtKB-KW"/>
</dbReference>
<protein>
    <recommendedName>
        <fullName evidence="16">Protein kinase domain-containing protein</fullName>
    </recommendedName>
</protein>
<gene>
    <name evidence="18" type="primary">LOC112273293</name>
    <name evidence="17" type="ORF">PHYPA_025232</name>
</gene>
<dbReference type="FunFam" id="1.10.510.10:FF:000058">
    <property type="entry name" value="Receptor-like protein kinase FERONIA"/>
    <property type="match status" value="1"/>
</dbReference>
<evidence type="ECO:0000256" key="5">
    <source>
        <dbReference type="ARBA" id="ARBA00022729"/>
    </source>
</evidence>
<evidence type="ECO:0000256" key="13">
    <source>
        <dbReference type="SAM" id="MobiDB-lite"/>
    </source>
</evidence>
<evidence type="ECO:0000256" key="2">
    <source>
        <dbReference type="ARBA" id="ARBA00022527"/>
    </source>
</evidence>
<evidence type="ECO:0000256" key="8">
    <source>
        <dbReference type="ARBA" id="ARBA00022840"/>
    </source>
</evidence>
<dbReference type="Gramene" id="Pp3c20_16970V3.2">
    <property type="protein sequence ID" value="PAC:32946989.CDS.1"/>
    <property type="gene ID" value="Pp3c20_16970"/>
</dbReference>
<dbReference type="SMART" id="SM00220">
    <property type="entry name" value="S_TKc"/>
    <property type="match status" value="1"/>
</dbReference>
<dbReference type="PROSITE" id="PS00108">
    <property type="entry name" value="PROTEIN_KINASE_ST"/>
    <property type="match status" value="1"/>
</dbReference>
<dbReference type="RefSeq" id="XP_024357661.1">
    <property type="nucleotide sequence ID" value="XM_024501893.2"/>
</dbReference>
<dbReference type="GO" id="GO:0004672">
    <property type="term" value="F:protein kinase activity"/>
    <property type="evidence" value="ECO:0000318"/>
    <property type="project" value="GO_Central"/>
</dbReference>
<dbReference type="Gene3D" id="2.60.120.430">
    <property type="entry name" value="Galactose-binding lectin"/>
    <property type="match status" value="2"/>
</dbReference>
<dbReference type="CDD" id="cd14066">
    <property type="entry name" value="STKc_IRAK"/>
    <property type="match status" value="1"/>
</dbReference>
<dbReference type="FunFam" id="3.30.200.20:FF:000039">
    <property type="entry name" value="receptor-like protein kinase FERONIA"/>
    <property type="match status" value="1"/>
</dbReference>
<feature type="chain" id="PRO_5043158003" description="Protein kinase domain-containing protein" evidence="15">
    <location>
        <begin position="25"/>
        <end position="865"/>
    </location>
</feature>
<keyword evidence="2" id="KW-0723">Serine/threonine-protein kinase</keyword>
<evidence type="ECO:0000256" key="7">
    <source>
        <dbReference type="ARBA" id="ARBA00022777"/>
    </source>
</evidence>
<evidence type="ECO:0000256" key="4">
    <source>
        <dbReference type="ARBA" id="ARBA00022692"/>
    </source>
</evidence>
<keyword evidence="8 12" id="KW-0067">ATP-binding</keyword>
<dbReference type="PANTHER" id="PTHR47989">
    <property type="entry name" value="OS01G0750732 PROTEIN"/>
    <property type="match status" value="1"/>
</dbReference>
<evidence type="ECO:0000313" key="17">
    <source>
        <dbReference type="EMBL" id="PNR33289.1"/>
    </source>
</evidence>
<dbReference type="OrthoDB" id="4062651at2759"/>
<dbReference type="InterPro" id="IPR008271">
    <property type="entry name" value="Ser/Thr_kinase_AS"/>
</dbReference>
<dbReference type="EnsemblPlants" id="Pp3c20_16970V3.2">
    <property type="protein sequence ID" value="PAC:32946989.CDS.1"/>
    <property type="gene ID" value="Pp3c20_16970"/>
</dbReference>
<dbReference type="FunFam" id="2.60.120.430:FF:000003">
    <property type="entry name" value="FERONIA receptor-like kinase"/>
    <property type="match status" value="1"/>
</dbReference>
<dbReference type="InterPro" id="IPR024788">
    <property type="entry name" value="Malectin-like_Carb-bd_dom"/>
</dbReference>
<dbReference type="InterPro" id="IPR000719">
    <property type="entry name" value="Prot_kinase_dom"/>
</dbReference>
<evidence type="ECO:0000256" key="14">
    <source>
        <dbReference type="SAM" id="Phobius"/>
    </source>
</evidence>
<dbReference type="PaxDb" id="3218-PP1S44_178V6.1"/>
<dbReference type="AlphaFoldDB" id="A0A2K1IVI4"/>
<dbReference type="Proteomes" id="UP000006727">
    <property type="component" value="Chromosome 20"/>
</dbReference>
<keyword evidence="9 14" id="KW-1133">Transmembrane helix</keyword>
<feature type="signal peptide" evidence="15">
    <location>
        <begin position="1"/>
        <end position="24"/>
    </location>
</feature>
<dbReference type="Pfam" id="PF12819">
    <property type="entry name" value="Malectin_like"/>
    <property type="match status" value="1"/>
</dbReference>
<dbReference type="InterPro" id="IPR001245">
    <property type="entry name" value="Ser-Thr/Tyr_kinase_cat_dom"/>
</dbReference>
<evidence type="ECO:0000259" key="16">
    <source>
        <dbReference type="PROSITE" id="PS50011"/>
    </source>
</evidence>
<dbReference type="FunCoup" id="A0A2K1IVI4">
    <property type="interactions" value="164"/>
</dbReference>
<dbReference type="Gramene" id="Pp3c20_16970V3.1">
    <property type="protein sequence ID" value="PAC:32946988.CDS.1"/>
    <property type="gene ID" value="Pp3c20_16970"/>
</dbReference>
<proteinExistence type="predicted"/>
<dbReference type="PROSITE" id="PS00107">
    <property type="entry name" value="PROTEIN_KINASE_ATP"/>
    <property type="match status" value="1"/>
</dbReference>
<dbReference type="GeneID" id="112273293"/>
<dbReference type="InterPro" id="IPR017441">
    <property type="entry name" value="Protein_kinase_ATP_BS"/>
</dbReference>
<evidence type="ECO:0000256" key="3">
    <source>
        <dbReference type="ARBA" id="ARBA00022679"/>
    </source>
</evidence>
<dbReference type="GO" id="GO:0005524">
    <property type="term" value="F:ATP binding"/>
    <property type="evidence" value="ECO:0007669"/>
    <property type="project" value="UniProtKB-UniRule"/>
</dbReference>
<dbReference type="EMBL" id="ABEU02000020">
    <property type="protein sequence ID" value="PNR33289.1"/>
    <property type="molecule type" value="Genomic_DNA"/>
</dbReference>
<reference evidence="17 19" key="1">
    <citation type="journal article" date="2008" name="Science">
        <title>The Physcomitrella genome reveals evolutionary insights into the conquest of land by plants.</title>
        <authorList>
            <person name="Rensing S."/>
            <person name="Lang D."/>
            <person name="Zimmer A."/>
            <person name="Terry A."/>
            <person name="Salamov A."/>
            <person name="Shapiro H."/>
            <person name="Nishiyama T."/>
            <person name="Perroud P.-F."/>
            <person name="Lindquist E."/>
            <person name="Kamisugi Y."/>
            <person name="Tanahashi T."/>
            <person name="Sakakibara K."/>
            <person name="Fujita T."/>
            <person name="Oishi K."/>
            <person name="Shin-I T."/>
            <person name="Kuroki Y."/>
            <person name="Toyoda A."/>
            <person name="Suzuki Y."/>
            <person name="Hashimoto A."/>
            <person name="Yamaguchi K."/>
            <person name="Sugano A."/>
            <person name="Kohara Y."/>
            <person name="Fujiyama A."/>
            <person name="Anterola A."/>
            <person name="Aoki S."/>
            <person name="Ashton N."/>
            <person name="Barbazuk W.B."/>
            <person name="Barker E."/>
            <person name="Bennetzen J."/>
            <person name="Bezanilla M."/>
            <person name="Blankenship R."/>
            <person name="Cho S.H."/>
            <person name="Dutcher S."/>
            <person name="Estelle M."/>
            <person name="Fawcett J.A."/>
            <person name="Gundlach H."/>
            <person name="Hanada K."/>
            <person name="Heyl A."/>
            <person name="Hicks K.A."/>
            <person name="Hugh J."/>
            <person name="Lohr M."/>
            <person name="Mayer K."/>
            <person name="Melkozernov A."/>
            <person name="Murata T."/>
            <person name="Nelson D."/>
            <person name="Pils B."/>
            <person name="Prigge M."/>
            <person name="Reiss B."/>
            <person name="Renner T."/>
            <person name="Rombauts S."/>
            <person name="Rushton P."/>
            <person name="Sanderfoot A."/>
            <person name="Schween G."/>
            <person name="Shiu S.-H."/>
            <person name="Stueber K."/>
            <person name="Theodoulou F.L."/>
            <person name="Tu H."/>
            <person name="Van de Peer Y."/>
            <person name="Verrier P.J."/>
            <person name="Waters E."/>
            <person name="Wood A."/>
            <person name="Yang L."/>
            <person name="Cove D."/>
            <person name="Cuming A."/>
            <person name="Hasebe M."/>
            <person name="Lucas S."/>
            <person name="Mishler D.B."/>
            <person name="Reski R."/>
            <person name="Grigoriev I."/>
            <person name="Quatrano R.S."/>
            <person name="Boore J.L."/>
        </authorList>
    </citation>
    <scope>NUCLEOTIDE SEQUENCE [LARGE SCALE GENOMIC DNA]</scope>
    <source>
        <strain evidence="18 19">cv. Gransden 2004</strain>
    </source>
</reference>
<dbReference type="GO" id="GO:0005886">
    <property type="term" value="C:plasma membrane"/>
    <property type="evidence" value="ECO:0000318"/>
    <property type="project" value="GO_Central"/>
</dbReference>
<accession>A0A2K1IVI4</accession>
<dbReference type="EnsemblPlants" id="Pp3c20_16970V3.1">
    <property type="protein sequence ID" value="PAC:32946988.CDS.1"/>
    <property type="gene ID" value="Pp3c20_16970"/>
</dbReference>
<feature type="region of interest" description="Disordered" evidence="13">
    <location>
        <begin position="52"/>
        <end position="78"/>
    </location>
</feature>
<dbReference type="Pfam" id="PF07714">
    <property type="entry name" value="PK_Tyr_Ser-Thr"/>
    <property type="match status" value="1"/>
</dbReference>
<evidence type="ECO:0000256" key="1">
    <source>
        <dbReference type="ARBA" id="ARBA00004167"/>
    </source>
</evidence>
<dbReference type="PANTHER" id="PTHR47989:SF62">
    <property type="entry name" value="OS05G0423500 PROTEIN"/>
    <property type="match status" value="1"/>
</dbReference>
<keyword evidence="4 14" id="KW-0812">Transmembrane</keyword>
<evidence type="ECO:0000256" key="12">
    <source>
        <dbReference type="PROSITE-ProRule" id="PRU10141"/>
    </source>
</evidence>
<evidence type="ECO:0000313" key="18">
    <source>
        <dbReference type="EnsemblPlants" id="PAC:32946988.CDS.1"/>
    </source>
</evidence>
<feature type="binding site" evidence="12">
    <location>
        <position position="543"/>
    </location>
    <ligand>
        <name>ATP</name>
        <dbReference type="ChEBI" id="CHEBI:30616"/>
    </ligand>
</feature>
<keyword evidence="7" id="KW-0418">Kinase</keyword>
<keyword evidence="11" id="KW-0325">Glycoprotein</keyword>
<feature type="domain" description="Protein kinase" evidence="16">
    <location>
        <begin position="515"/>
        <end position="789"/>
    </location>
</feature>
<organism evidence="17">
    <name type="scientific">Physcomitrium patens</name>
    <name type="common">Spreading-leaved earth moss</name>
    <name type="synonym">Physcomitrella patens</name>
    <dbReference type="NCBI Taxonomy" id="3218"/>
    <lineage>
        <taxon>Eukaryota</taxon>
        <taxon>Viridiplantae</taxon>
        <taxon>Streptophyta</taxon>
        <taxon>Embryophyta</taxon>
        <taxon>Bryophyta</taxon>
        <taxon>Bryophytina</taxon>
        <taxon>Bryopsida</taxon>
        <taxon>Funariidae</taxon>
        <taxon>Funariales</taxon>
        <taxon>Funariaceae</taxon>
        <taxon>Physcomitrium</taxon>
    </lineage>
</organism>
<evidence type="ECO:0000313" key="19">
    <source>
        <dbReference type="Proteomes" id="UP000006727"/>
    </source>
</evidence>
<evidence type="ECO:0000256" key="11">
    <source>
        <dbReference type="ARBA" id="ARBA00023180"/>
    </source>
</evidence>
<evidence type="ECO:0000256" key="10">
    <source>
        <dbReference type="ARBA" id="ARBA00023136"/>
    </source>
</evidence>
<sequence>MGVHSVWAICLGLQFATAMWTVRAFVPTDELLVACGASGNVTTVDTRIFKGDSGPAPLSNPTLSSSGEVGSTSTPGNNLPNPKLFQQARFFRAKSIYTFQVSGGRYNIRLYFYPFDFQNYKSKDSKFSVIANQYRLLNDFQPELYKNASKPLIFKEYSLHVSIKKLELTFDPAASSYAFINAIEVISTSEDVLQSYAFQVGSDGSERVPSNTANSALETMYHVNVGGDSLSTMDDSLGMFRTWESDGPYVSMSMKGYNFSNPFSIISYASEAGLDVAPQIVYQSMRYVTVVTAGGQLNLTWTFTVDLGFTYLLRLHFCKIETNYTGNPELRIYVNNMVGISSLFLDTPPNQPMFQDFLVNMTTGGSILKVQVGTVPDASVTSGKKPFLNGLEIWKLSTTSGSLGGDVGGDGNGGSGIQTGAIVGAAVGGFAVIVLAVVLIFFSCCRKSPKLPSTSTRKPPPSSWLPIHGFTDSVVSKMSSVSQKSGSGSYASTVPGGNLGRYFTFAELQEATNNFDDSLILGVGGFGKVFKGEIDDGTKVAVKRGNPCSDQGLAEFQTEIELLSKLRHRHLVSLIGYCEEHSEMILVYDYMANGPLRGHLYGTDLPPLSWKQRLKICIGSARGLHYLHTGAAQGIIHRDVKTTNILLDENLVAKVADFGLSKTGPSLEQTHISTAVKGSFGYLDPEYFRRQQLTEKSDVYSFGVVLMEVLCARPAINPALPRDQVNLAEWAMQHQMAGNLESIIDPRLVGQASPESVRKLGETAEKCLQECGVDRPAMGDVLWNLEQALQLHELSSVNSSSVSIQSIPYGTRAPAVSPIPQAMRDFALDDSYSSISSDHHILISDDDNSTKHTAVFSQIINPQGR</sequence>
<name>A0A2K1IVI4_PHYPA</name>
<keyword evidence="6 12" id="KW-0547">Nucleotide-binding</keyword>
<comment type="subcellular location">
    <subcellularLocation>
        <location evidence="1">Membrane</location>
        <topology evidence="1">Single-pass membrane protein</topology>
    </subcellularLocation>
</comment>
<keyword evidence="5 15" id="KW-0732">Signal</keyword>
<keyword evidence="3" id="KW-0808">Transferase</keyword>
<feature type="transmembrane region" description="Helical" evidence="14">
    <location>
        <begin position="421"/>
        <end position="442"/>
    </location>
</feature>
<dbReference type="STRING" id="3218.A0A2K1IVI4"/>
<feature type="compositionally biased region" description="Polar residues" evidence="13">
    <location>
        <begin position="59"/>
        <end position="78"/>
    </location>
</feature>
<dbReference type="Gene3D" id="3.30.200.20">
    <property type="entry name" value="Phosphorylase Kinase, domain 1"/>
    <property type="match status" value="1"/>
</dbReference>
<evidence type="ECO:0000256" key="15">
    <source>
        <dbReference type="SAM" id="SignalP"/>
    </source>
</evidence>
<reference evidence="18" key="3">
    <citation type="submission" date="2020-12" db="UniProtKB">
        <authorList>
            <consortium name="EnsemblPlants"/>
        </authorList>
    </citation>
    <scope>IDENTIFICATION</scope>
</reference>
<dbReference type="InterPro" id="IPR011009">
    <property type="entry name" value="Kinase-like_dom_sf"/>
</dbReference>
<keyword evidence="19" id="KW-1185">Reference proteome</keyword>
<keyword evidence="10 14" id="KW-0472">Membrane</keyword>
<dbReference type="Gene3D" id="1.10.510.10">
    <property type="entry name" value="Transferase(Phosphotransferase) domain 1"/>
    <property type="match status" value="1"/>
</dbReference>